<dbReference type="InterPro" id="IPR050324">
    <property type="entry name" value="CDP-alcohol_PTase-I"/>
</dbReference>
<evidence type="ECO:0000256" key="13">
    <source>
        <dbReference type="ARBA" id="ARBA00023264"/>
    </source>
</evidence>
<dbReference type="InterPro" id="IPR004570">
    <property type="entry name" value="Phosphatidylglycerol_P_synth"/>
</dbReference>
<accession>A0ABW9YKD0</accession>
<keyword evidence="9 17" id="KW-1133">Transmembrane helix</keyword>
<dbReference type="InterPro" id="IPR043130">
    <property type="entry name" value="CDP-OH_PTrfase_TM_dom"/>
</dbReference>
<feature type="transmembrane region" description="Helical" evidence="17">
    <location>
        <begin position="74"/>
        <end position="92"/>
    </location>
</feature>
<dbReference type="InterPro" id="IPR048254">
    <property type="entry name" value="CDP_ALCOHOL_P_TRANSF_CS"/>
</dbReference>
<keyword evidence="8 17" id="KW-0812">Transmembrane</keyword>
<evidence type="ECO:0000256" key="12">
    <source>
        <dbReference type="ARBA" id="ARBA00023209"/>
    </source>
</evidence>
<evidence type="ECO:0000256" key="4">
    <source>
        <dbReference type="ARBA" id="ARBA00013170"/>
    </source>
</evidence>
<keyword evidence="19" id="KW-1185">Reference proteome</keyword>
<evidence type="ECO:0000313" key="19">
    <source>
        <dbReference type="Proteomes" id="UP000738517"/>
    </source>
</evidence>
<evidence type="ECO:0000256" key="5">
    <source>
        <dbReference type="ARBA" id="ARBA00014944"/>
    </source>
</evidence>
<feature type="region of interest" description="Disordered" evidence="16">
    <location>
        <begin position="184"/>
        <end position="204"/>
    </location>
</feature>
<evidence type="ECO:0000256" key="11">
    <source>
        <dbReference type="ARBA" id="ARBA00023136"/>
    </source>
</evidence>
<comment type="catalytic activity">
    <reaction evidence="14">
        <text>a CDP-1,2-diacyl-sn-glycerol + sn-glycerol 3-phosphate = a 1,2-diacyl-sn-glycero-3-phospho-(1'-sn-glycero-3'-phosphate) + CMP + H(+)</text>
        <dbReference type="Rhea" id="RHEA:12593"/>
        <dbReference type="ChEBI" id="CHEBI:15378"/>
        <dbReference type="ChEBI" id="CHEBI:57597"/>
        <dbReference type="ChEBI" id="CHEBI:58332"/>
        <dbReference type="ChEBI" id="CHEBI:60110"/>
        <dbReference type="ChEBI" id="CHEBI:60377"/>
        <dbReference type="EC" id="2.7.8.5"/>
    </reaction>
</comment>
<protein>
    <recommendedName>
        <fullName evidence="5">CDP-diacylglycerol--glycerol-3-phosphate 3-phosphatidyltransferase</fullName>
        <ecNumber evidence="4">2.7.8.5</ecNumber>
    </recommendedName>
</protein>
<dbReference type="PANTHER" id="PTHR14269:SF11">
    <property type="entry name" value="CDP-DIACYLGLYCEROL--GLYCEROL-3-PHOSPHATE 3-PHOSPHATIDYLTRANSFERASE"/>
    <property type="match status" value="1"/>
</dbReference>
<keyword evidence="11 17" id="KW-0472">Membrane</keyword>
<gene>
    <name evidence="18" type="ORF">EIZ48_17050</name>
</gene>
<dbReference type="Gene3D" id="1.20.120.1760">
    <property type="match status" value="1"/>
</dbReference>
<feature type="compositionally biased region" description="Basic and acidic residues" evidence="16">
    <location>
        <begin position="194"/>
        <end position="204"/>
    </location>
</feature>
<keyword evidence="7 15" id="KW-0808">Transferase</keyword>
<comment type="similarity">
    <text evidence="3 15">Belongs to the CDP-alcohol phosphatidyltransferase class-I family.</text>
</comment>
<keyword evidence="6" id="KW-0444">Lipid biosynthesis</keyword>
<evidence type="ECO:0000256" key="15">
    <source>
        <dbReference type="RuleBase" id="RU003750"/>
    </source>
</evidence>
<proteinExistence type="inferred from homology"/>
<evidence type="ECO:0000256" key="16">
    <source>
        <dbReference type="SAM" id="MobiDB-lite"/>
    </source>
</evidence>
<reference evidence="18 19" key="1">
    <citation type="journal article" date="2017" name="Int. J. Syst. Evol. Microbiol.">
        <title>Photobacterium alginatilyticum sp. nov., a marine bacterium isolated from bottom seawater.</title>
        <authorList>
            <person name="Wang X."/>
            <person name="Wang Y."/>
            <person name="Yang X."/>
            <person name="Sun H."/>
            <person name="Li B."/>
            <person name="Zhang X.H."/>
        </authorList>
    </citation>
    <scope>NUCLEOTIDE SEQUENCE [LARGE SCALE GENOMIC DNA]</scope>
    <source>
        <strain evidence="18 19">P03D4</strain>
    </source>
</reference>
<comment type="subcellular location">
    <subcellularLocation>
        <location evidence="1">Membrane</location>
        <topology evidence="1">Multi-pass membrane protein</topology>
    </subcellularLocation>
</comment>
<evidence type="ECO:0000256" key="3">
    <source>
        <dbReference type="ARBA" id="ARBA00010441"/>
    </source>
</evidence>
<evidence type="ECO:0000256" key="1">
    <source>
        <dbReference type="ARBA" id="ARBA00004141"/>
    </source>
</evidence>
<evidence type="ECO:0000256" key="9">
    <source>
        <dbReference type="ARBA" id="ARBA00022989"/>
    </source>
</evidence>
<dbReference type="EC" id="2.7.8.5" evidence="4"/>
<evidence type="ECO:0000256" key="6">
    <source>
        <dbReference type="ARBA" id="ARBA00022516"/>
    </source>
</evidence>
<evidence type="ECO:0000313" key="18">
    <source>
        <dbReference type="EMBL" id="NBI54256.1"/>
    </source>
</evidence>
<name>A0ABW9YKD0_9GAMM</name>
<feature type="transmembrane region" description="Helical" evidence="17">
    <location>
        <begin position="128"/>
        <end position="146"/>
    </location>
</feature>
<dbReference type="EMBL" id="RSEJ01000018">
    <property type="protein sequence ID" value="NBI54256.1"/>
    <property type="molecule type" value="Genomic_DNA"/>
</dbReference>
<evidence type="ECO:0000256" key="2">
    <source>
        <dbReference type="ARBA" id="ARBA00005042"/>
    </source>
</evidence>
<evidence type="ECO:0000256" key="8">
    <source>
        <dbReference type="ARBA" id="ARBA00022692"/>
    </source>
</evidence>
<evidence type="ECO:0000256" key="7">
    <source>
        <dbReference type="ARBA" id="ARBA00022679"/>
    </source>
</evidence>
<comment type="caution">
    <text evidence="18">The sequence shown here is derived from an EMBL/GenBank/DDBJ whole genome shotgun (WGS) entry which is preliminary data.</text>
</comment>
<evidence type="ECO:0000256" key="17">
    <source>
        <dbReference type="SAM" id="Phobius"/>
    </source>
</evidence>
<organism evidence="18 19">
    <name type="scientific">Photobacterium alginatilyticum</name>
    <dbReference type="NCBI Taxonomy" id="1775171"/>
    <lineage>
        <taxon>Bacteria</taxon>
        <taxon>Pseudomonadati</taxon>
        <taxon>Pseudomonadota</taxon>
        <taxon>Gammaproteobacteria</taxon>
        <taxon>Vibrionales</taxon>
        <taxon>Vibrionaceae</taxon>
        <taxon>Photobacterium</taxon>
    </lineage>
</organism>
<sequence length="204" mass="22722">MACRVIKQIPNILTALRLILAVPICLLILERNYSTVLWIAFFAGVSDGLDGWLARKLDAMTRFGAIADPLSDKAMLISAFIAFAIVGLVPVWVAVIVIIRDVIILVGAVAYYCLFGRYEVAPSFWGKASTFVQIAFALMLITQQVYPILPEIFFEIGLWLLISLVIISGGHYVFTWGKKSLTEHSSKSRSQNQDQDHSKHSQHP</sequence>
<dbReference type="Proteomes" id="UP000738517">
    <property type="component" value="Unassembled WGS sequence"/>
</dbReference>
<keyword evidence="10" id="KW-0443">Lipid metabolism</keyword>
<dbReference type="PROSITE" id="PS00379">
    <property type="entry name" value="CDP_ALCOHOL_P_TRANSF"/>
    <property type="match status" value="1"/>
</dbReference>
<evidence type="ECO:0000256" key="14">
    <source>
        <dbReference type="ARBA" id="ARBA00048586"/>
    </source>
</evidence>
<dbReference type="Pfam" id="PF01066">
    <property type="entry name" value="CDP-OH_P_transf"/>
    <property type="match status" value="1"/>
</dbReference>
<evidence type="ECO:0000256" key="10">
    <source>
        <dbReference type="ARBA" id="ARBA00023098"/>
    </source>
</evidence>
<dbReference type="InterPro" id="IPR000462">
    <property type="entry name" value="CDP-OH_P_trans"/>
</dbReference>
<dbReference type="PANTHER" id="PTHR14269">
    <property type="entry name" value="CDP-DIACYLGLYCEROL--GLYCEROL-3-PHOSPHATE 3-PHOSPHATIDYLTRANSFERASE-RELATED"/>
    <property type="match status" value="1"/>
</dbReference>
<dbReference type="RefSeq" id="WP_160653913.1">
    <property type="nucleotide sequence ID" value="NZ_RSEJ01000018.1"/>
</dbReference>
<dbReference type="PIRSF" id="PIRSF000847">
    <property type="entry name" value="Phos_ph_gly_syn"/>
    <property type="match status" value="1"/>
</dbReference>
<keyword evidence="12" id="KW-0594">Phospholipid biosynthesis</keyword>
<comment type="pathway">
    <text evidence="2">Phospholipid metabolism; phosphatidylglycerol biosynthesis; phosphatidylglycerol from CDP-diacylglycerol: step 1/2.</text>
</comment>
<keyword evidence="13" id="KW-1208">Phospholipid metabolism</keyword>
<feature type="transmembrane region" description="Helical" evidence="17">
    <location>
        <begin position="152"/>
        <end position="174"/>
    </location>
</feature>